<sequence length="56" mass="6620">MPTDLENFPRRTQEIIYEWAIIDENDEIYIGDPLLIIECDKTGLQQRKIQKATIIN</sequence>
<protein>
    <submittedName>
        <fullName evidence="1">6480_t:CDS:1</fullName>
    </submittedName>
</protein>
<proteinExistence type="predicted"/>
<evidence type="ECO:0000313" key="2">
    <source>
        <dbReference type="Proteomes" id="UP000789901"/>
    </source>
</evidence>
<reference evidence="1 2" key="1">
    <citation type="submission" date="2021-06" db="EMBL/GenBank/DDBJ databases">
        <authorList>
            <person name="Kallberg Y."/>
            <person name="Tangrot J."/>
            <person name="Rosling A."/>
        </authorList>
    </citation>
    <scope>NUCLEOTIDE SEQUENCE [LARGE SCALE GENOMIC DNA]</scope>
    <source>
        <strain evidence="1 2">120-4 pot B 10/14</strain>
    </source>
</reference>
<dbReference type="Proteomes" id="UP000789901">
    <property type="component" value="Unassembled WGS sequence"/>
</dbReference>
<gene>
    <name evidence="1" type="ORF">GMARGA_LOCUS28861</name>
</gene>
<dbReference type="EMBL" id="CAJVQB010037706">
    <property type="protein sequence ID" value="CAG8825495.1"/>
    <property type="molecule type" value="Genomic_DNA"/>
</dbReference>
<feature type="non-terminal residue" evidence="1">
    <location>
        <position position="56"/>
    </location>
</feature>
<comment type="caution">
    <text evidence="1">The sequence shown here is derived from an EMBL/GenBank/DDBJ whole genome shotgun (WGS) entry which is preliminary data.</text>
</comment>
<keyword evidence="2" id="KW-1185">Reference proteome</keyword>
<accession>A0ABN7WBV9</accession>
<evidence type="ECO:0000313" key="1">
    <source>
        <dbReference type="EMBL" id="CAG8825495.1"/>
    </source>
</evidence>
<name>A0ABN7WBV9_GIGMA</name>
<organism evidence="1 2">
    <name type="scientific">Gigaspora margarita</name>
    <dbReference type="NCBI Taxonomy" id="4874"/>
    <lineage>
        <taxon>Eukaryota</taxon>
        <taxon>Fungi</taxon>
        <taxon>Fungi incertae sedis</taxon>
        <taxon>Mucoromycota</taxon>
        <taxon>Glomeromycotina</taxon>
        <taxon>Glomeromycetes</taxon>
        <taxon>Diversisporales</taxon>
        <taxon>Gigasporaceae</taxon>
        <taxon>Gigaspora</taxon>
    </lineage>
</organism>